<keyword evidence="2" id="KW-1185">Reference proteome</keyword>
<proteinExistence type="predicted"/>
<sequence>MYMRILFNNIRIPTFFTDSLQSLSFPNHVNFIAWLVHHQILLQTQHLASEFPFTRFTAAQYQYHCHEQSTVPGKLLRHCSCRRNSPHLFLFSFCFCLIV</sequence>
<gene>
    <name evidence="1" type="ORF">TCM_022527</name>
</gene>
<reference evidence="1 2" key="1">
    <citation type="journal article" date="2013" name="Genome Biol.">
        <title>The genome sequence of the most widely cultivated cacao type and its use to identify candidate genes regulating pod color.</title>
        <authorList>
            <person name="Motamayor J.C."/>
            <person name="Mockaitis K."/>
            <person name="Schmutz J."/>
            <person name="Haiminen N."/>
            <person name="Iii D.L."/>
            <person name="Cornejo O."/>
            <person name="Findley S.D."/>
            <person name="Zheng P."/>
            <person name="Utro F."/>
            <person name="Royaert S."/>
            <person name="Saski C."/>
            <person name="Jenkins J."/>
            <person name="Podicheti R."/>
            <person name="Zhao M."/>
            <person name="Scheffler B.E."/>
            <person name="Stack J.C."/>
            <person name="Feltus F.A."/>
            <person name="Mustiga G.M."/>
            <person name="Amores F."/>
            <person name="Phillips W."/>
            <person name="Marelli J.P."/>
            <person name="May G.D."/>
            <person name="Shapiro H."/>
            <person name="Ma J."/>
            <person name="Bustamante C.D."/>
            <person name="Schnell R.J."/>
            <person name="Main D."/>
            <person name="Gilbert D."/>
            <person name="Parida L."/>
            <person name="Kuhn D.N."/>
        </authorList>
    </citation>
    <scope>NUCLEOTIDE SEQUENCE [LARGE SCALE GENOMIC DNA]</scope>
    <source>
        <strain evidence="2">cv. Matina 1-6</strain>
    </source>
</reference>
<evidence type="ECO:0000313" key="1">
    <source>
        <dbReference type="EMBL" id="EOY08187.1"/>
    </source>
</evidence>
<protein>
    <submittedName>
        <fullName evidence="1">Uncharacterized protein</fullName>
    </submittedName>
</protein>
<dbReference type="AlphaFoldDB" id="A0A061EUZ4"/>
<dbReference type="Proteomes" id="UP000026915">
    <property type="component" value="Chromosome 5"/>
</dbReference>
<organism evidence="1 2">
    <name type="scientific">Theobroma cacao</name>
    <name type="common">Cacao</name>
    <name type="synonym">Cocoa</name>
    <dbReference type="NCBI Taxonomy" id="3641"/>
    <lineage>
        <taxon>Eukaryota</taxon>
        <taxon>Viridiplantae</taxon>
        <taxon>Streptophyta</taxon>
        <taxon>Embryophyta</taxon>
        <taxon>Tracheophyta</taxon>
        <taxon>Spermatophyta</taxon>
        <taxon>Magnoliopsida</taxon>
        <taxon>eudicotyledons</taxon>
        <taxon>Gunneridae</taxon>
        <taxon>Pentapetalae</taxon>
        <taxon>rosids</taxon>
        <taxon>malvids</taxon>
        <taxon>Malvales</taxon>
        <taxon>Malvaceae</taxon>
        <taxon>Byttnerioideae</taxon>
        <taxon>Theobroma</taxon>
    </lineage>
</organism>
<evidence type="ECO:0000313" key="2">
    <source>
        <dbReference type="Proteomes" id="UP000026915"/>
    </source>
</evidence>
<dbReference type="eggNOG" id="ENOG502T030">
    <property type="taxonomic scope" value="Eukaryota"/>
</dbReference>
<dbReference type="Gramene" id="EOY08187">
    <property type="protein sequence ID" value="EOY08187"/>
    <property type="gene ID" value="TCM_022527"/>
</dbReference>
<name>A0A061EUZ4_THECC</name>
<dbReference type="InParanoid" id="A0A061EUZ4"/>
<accession>A0A061EUZ4</accession>
<dbReference type="HOGENOM" id="CLU_181841_0_0_1"/>
<dbReference type="EMBL" id="CM001883">
    <property type="protein sequence ID" value="EOY08187.1"/>
    <property type="molecule type" value="Genomic_DNA"/>
</dbReference>